<accession>A0A556AIF1</accession>
<evidence type="ECO:0000313" key="2">
    <source>
        <dbReference type="Proteomes" id="UP000318405"/>
    </source>
</evidence>
<dbReference type="RefSeq" id="WP_143949001.1">
    <property type="nucleotide sequence ID" value="NZ_BAABMB010000001.1"/>
</dbReference>
<proteinExistence type="predicted"/>
<reference evidence="1 2" key="1">
    <citation type="submission" date="2019-07" db="EMBL/GenBank/DDBJ databases">
        <title>Qingshengfaniella alkalisoli gen. nov., sp. nov., isolated from saline soil.</title>
        <authorList>
            <person name="Xu L."/>
            <person name="Huang X.-X."/>
            <person name="Sun J.-Q."/>
        </authorList>
    </citation>
    <scope>NUCLEOTIDE SEQUENCE [LARGE SCALE GENOMIC DNA]</scope>
    <source>
        <strain evidence="1 2">DSM 27279</strain>
    </source>
</reference>
<gene>
    <name evidence="1" type="ORF">FOZ76_14540</name>
</gene>
<comment type="caution">
    <text evidence="1">The sequence shown here is derived from an EMBL/GenBank/DDBJ whole genome shotgun (WGS) entry which is preliminary data.</text>
</comment>
<dbReference type="OrthoDB" id="6871774at2"/>
<dbReference type="EMBL" id="VLTJ01000029">
    <property type="protein sequence ID" value="TSH92635.1"/>
    <property type="molecule type" value="Genomic_DNA"/>
</dbReference>
<protein>
    <submittedName>
        <fullName evidence="1">Uncharacterized protein</fullName>
    </submittedName>
</protein>
<organism evidence="1 2">
    <name type="scientific">Verticiella sediminum</name>
    <dbReference type="NCBI Taxonomy" id="1247510"/>
    <lineage>
        <taxon>Bacteria</taxon>
        <taxon>Pseudomonadati</taxon>
        <taxon>Pseudomonadota</taxon>
        <taxon>Betaproteobacteria</taxon>
        <taxon>Burkholderiales</taxon>
        <taxon>Alcaligenaceae</taxon>
        <taxon>Verticiella</taxon>
    </lineage>
</organism>
<keyword evidence="2" id="KW-1185">Reference proteome</keyword>
<dbReference type="AlphaFoldDB" id="A0A556AIF1"/>
<sequence length="262" mass="28907">MIKFRSTLGEGSKFLDATSRQVPFATAVALNTTGQRMLEALKSEIDRRIDRPTPYTRNALRLSRARKDKLEATVDFKDAAGKGTSAGRYLSPQALGGGRSRKRSELAFARRSGIPTGSYLVPGAAAELDPYGNVSRGQVVRLLSYLQAFGEEGYRANATDKRRKRLAKVGTTEQGFRRINGVVYFVSRGRGTLSGNREQHLPAGIWSKTGIHGGEVSPVFLAVDEPRYQPRLPFYERADEVYAAHFETDYQSALNMALATAR</sequence>
<evidence type="ECO:0000313" key="1">
    <source>
        <dbReference type="EMBL" id="TSH92635.1"/>
    </source>
</evidence>
<dbReference type="Proteomes" id="UP000318405">
    <property type="component" value="Unassembled WGS sequence"/>
</dbReference>
<name>A0A556AIF1_9BURK</name>